<dbReference type="Gene3D" id="3.90.550.10">
    <property type="entry name" value="Spore Coat Polysaccharide Biosynthesis Protein SpsA, Chain A"/>
    <property type="match status" value="1"/>
</dbReference>
<accession>A0A1Y5REF9</accession>
<name>A0A1Y5REF9_9RHOB</name>
<dbReference type="InterPro" id="IPR001173">
    <property type="entry name" value="Glyco_trans_2-like"/>
</dbReference>
<dbReference type="Proteomes" id="UP000193827">
    <property type="component" value="Unassembled WGS sequence"/>
</dbReference>
<evidence type="ECO:0000259" key="1">
    <source>
        <dbReference type="Pfam" id="PF00535"/>
    </source>
</evidence>
<dbReference type="EC" id="2.4.1.-" evidence="2"/>
<organism evidence="2 3">
    <name type="scientific">Roseovarius litorisediminis</name>
    <dbReference type="NCBI Taxonomy" id="1312363"/>
    <lineage>
        <taxon>Bacteria</taxon>
        <taxon>Pseudomonadati</taxon>
        <taxon>Pseudomonadota</taxon>
        <taxon>Alphaproteobacteria</taxon>
        <taxon>Rhodobacterales</taxon>
        <taxon>Roseobacteraceae</taxon>
        <taxon>Roseovarius</taxon>
    </lineage>
</organism>
<dbReference type="PANTHER" id="PTHR43685:SF11">
    <property type="entry name" value="GLYCOSYLTRANSFERASE TAGX-RELATED"/>
    <property type="match status" value="1"/>
</dbReference>
<dbReference type="OrthoDB" id="5291101at2"/>
<keyword evidence="3" id="KW-1185">Reference proteome</keyword>
<dbReference type="Pfam" id="PF00535">
    <property type="entry name" value="Glycos_transf_2"/>
    <property type="match status" value="1"/>
</dbReference>
<dbReference type="RefSeq" id="WP_085890831.1">
    <property type="nucleotide sequence ID" value="NZ_FWFL01000001.1"/>
</dbReference>
<protein>
    <submittedName>
        <fullName evidence="2">PGL/p-HBAD biosynthesis glycosyltransferase/MT3031</fullName>
        <ecNumber evidence="2">2.4.1.-</ecNumber>
    </submittedName>
</protein>
<dbReference type="PANTHER" id="PTHR43685">
    <property type="entry name" value="GLYCOSYLTRANSFERASE"/>
    <property type="match status" value="1"/>
</dbReference>
<dbReference type="InterPro" id="IPR050834">
    <property type="entry name" value="Glycosyltransf_2"/>
</dbReference>
<keyword evidence="2" id="KW-0808">Transferase</keyword>
<feature type="domain" description="Glycosyltransferase 2-like" evidence="1">
    <location>
        <begin position="4"/>
        <end position="99"/>
    </location>
</feature>
<evidence type="ECO:0000313" key="2">
    <source>
        <dbReference type="EMBL" id="SLN14706.1"/>
    </source>
</evidence>
<keyword evidence="2" id="KW-0328">Glycosyltransferase</keyword>
<proteinExistence type="predicted"/>
<reference evidence="2 3" key="1">
    <citation type="submission" date="2017-03" db="EMBL/GenBank/DDBJ databases">
        <authorList>
            <person name="Afonso C.L."/>
            <person name="Miller P.J."/>
            <person name="Scott M.A."/>
            <person name="Spackman E."/>
            <person name="Goraichik I."/>
            <person name="Dimitrov K.M."/>
            <person name="Suarez D.L."/>
            <person name="Swayne D.E."/>
        </authorList>
    </citation>
    <scope>NUCLEOTIDE SEQUENCE [LARGE SCALE GENOMIC DNA]</scope>
    <source>
        <strain evidence="2 3">CECT 8287</strain>
    </source>
</reference>
<dbReference type="SUPFAM" id="SSF53448">
    <property type="entry name" value="Nucleotide-diphospho-sugar transferases"/>
    <property type="match status" value="1"/>
</dbReference>
<evidence type="ECO:0000313" key="3">
    <source>
        <dbReference type="Proteomes" id="UP000193827"/>
    </source>
</evidence>
<sequence length="276" mass="31616">MEFTIIIPVYNAGQKIEQTIQSIVSQSSVMEGRDRFHCFVVDGASTDDTLDYVNAFSDGRIQVLSEPDSGMYDALAKGLKEARGDVTCYLPAGEQFDIHAFSIVSQIFGTYPDIAWLTGRAVTRNAPGEITDSLLPHPIRRHFLDCGMYGTRLMAVQQESTFWRTALNDDLDLEMLKTLKLAGDYFLWRSMAQKYELYVVNAQLGSFTVEPDQLSKSIPGGYRKELRSIRRKPSVFERLHALLHRQFAKRFVPGKKADRLIRYDHKTKKWQLTRRH</sequence>
<dbReference type="GO" id="GO:0016757">
    <property type="term" value="F:glycosyltransferase activity"/>
    <property type="evidence" value="ECO:0007669"/>
    <property type="project" value="UniProtKB-KW"/>
</dbReference>
<dbReference type="EMBL" id="FWFL01000001">
    <property type="protein sequence ID" value="SLN14706.1"/>
    <property type="molecule type" value="Genomic_DNA"/>
</dbReference>
<dbReference type="AlphaFoldDB" id="A0A1Y5REF9"/>
<dbReference type="InterPro" id="IPR029044">
    <property type="entry name" value="Nucleotide-diphossugar_trans"/>
</dbReference>
<gene>
    <name evidence="2" type="ORF">PEL8287_00590</name>
</gene>